<comment type="cofactor">
    <cofactor evidence="1">
        <name>pyridoxal 5'-phosphate</name>
        <dbReference type="ChEBI" id="CHEBI:597326"/>
    </cofactor>
</comment>
<organism evidence="7">
    <name type="scientific">hydrothermal vent metagenome</name>
    <dbReference type="NCBI Taxonomy" id="652676"/>
    <lineage>
        <taxon>unclassified sequences</taxon>
        <taxon>metagenomes</taxon>
        <taxon>ecological metagenomes</taxon>
    </lineage>
</organism>
<evidence type="ECO:0000259" key="5">
    <source>
        <dbReference type="Pfam" id="PF00278"/>
    </source>
</evidence>
<dbReference type="PANTHER" id="PTHR43727:SF2">
    <property type="entry name" value="GROUP IV DECARBOXYLASE"/>
    <property type="match status" value="1"/>
</dbReference>
<feature type="domain" description="Orn/DAP/Arg decarboxylase 2 C-terminal" evidence="5">
    <location>
        <begin position="44"/>
        <end position="393"/>
    </location>
</feature>
<dbReference type="PANTHER" id="PTHR43727">
    <property type="entry name" value="DIAMINOPIMELATE DECARBOXYLASE"/>
    <property type="match status" value="1"/>
</dbReference>
<dbReference type="EMBL" id="UOFW01000162">
    <property type="protein sequence ID" value="VAX06347.1"/>
    <property type="molecule type" value="Genomic_DNA"/>
</dbReference>
<feature type="domain" description="Orn/DAP/Arg decarboxylase 2 N-terminal" evidence="6">
    <location>
        <begin position="51"/>
        <end position="297"/>
    </location>
</feature>
<dbReference type="CDD" id="cd06839">
    <property type="entry name" value="PLPDE_III_Btrk_like"/>
    <property type="match status" value="1"/>
</dbReference>
<evidence type="ECO:0000313" key="7">
    <source>
        <dbReference type="EMBL" id="VAX06347.1"/>
    </source>
</evidence>
<dbReference type="GO" id="GO:0008836">
    <property type="term" value="F:diaminopimelate decarboxylase activity"/>
    <property type="evidence" value="ECO:0007669"/>
    <property type="project" value="UniProtKB-EC"/>
</dbReference>
<protein>
    <submittedName>
        <fullName evidence="7">Diaminopimelate decarboxylase</fullName>
        <ecNumber evidence="7">4.1.1.20</ecNumber>
    </submittedName>
</protein>
<keyword evidence="3" id="KW-0663">Pyridoxal phosphate</keyword>
<dbReference type="EC" id="4.1.1.20" evidence="7"/>
<dbReference type="Pfam" id="PF00278">
    <property type="entry name" value="Orn_DAP_Arg_deC"/>
    <property type="match status" value="1"/>
</dbReference>
<dbReference type="InterPro" id="IPR022643">
    <property type="entry name" value="De-COase2_C"/>
</dbReference>
<dbReference type="Pfam" id="PF02784">
    <property type="entry name" value="Orn_Arg_deC_N"/>
    <property type="match status" value="1"/>
</dbReference>
<dbReference type="FunFam" id="3.20.20.10:FF:000003">
    <property type="entry name" value="Diaminopimelate decarboxylase"/>
    <property type="match status" value="1"/>
</dbReference>
<dbReference type="InterPro" id="IPR009006">
    <property type="entry name" value="Ala_racemase/Decarboxylase_C"/>
</dbReference>
<dbReference type="Gene3D" id="2.40.37.10">
    <property type="entry name" value="Lyase, Ornithine Decarboxylase, Chain A, domain 1"/>
    <property type="match status" value="1"/>
</dbReference>
<dbReference type="Gene3D" id="3.20.20.10">
    <property type="entry name" value="Alanine racemase"/>
    <property type="match status" value="1"/>
</dbReference>
<evidence type="ECO:0000256" key="2">
    <source>
        <dbReference type="ARBA" id="ARBA00022793"/>
    </source>
</evidence>
<name>A0A3B1BNV7_9ZZZZ</name>
<gene>
    <name evidence="7" type="ORF">MNBD_ALPHA03-140</name>
</gene>
<reference evidence="7" key="1">
    <citation type="submission" date="2018-06" db="EMBL/GenBank/DDBJ databases">
        <authorList>
            <person name="Zhirakovskaya E."/>
        </authorList>
    </citation>
    <scope>NUCLEOTIDE SEQUENCE</scope>
</reference>
<dbReference type="InterPro" id="IPR029066">
    <property type="entry name" value="PLP-binding_barrel"/>
</dbReference>
<dbReference type="GO" id="GO:0009089">
    <property type="term" value="P:lysine biosynthetic process via diaminopimelate"/>
    <property type="evidence" value="ECO:0007669"/>
    <property type="project" value="TreeGrafter"/>
</dbReference>
<keyword evidence="2" id="KW-0210">Decarboxylase</keyword>
<evidence type="ECO:0000256" key="1">
    <source>
        <dbReference type="ARBA" id="ARBA00001933"/>
    </source>
</evidence>
<evidence type="ECO:0000259" key="6">
    <source>
        <dbReference type="Pfam" id="PF02784"/>
    </source>
</evidence>
<accession>A0A3B1BNV7</accession>
<dbReference type="AlphaFoldDB" id="A0A3B1BNV7"/>
<keyword evidence="4 7" id="KW-0456">Lyase</keyword>
<sequence length="415" mass="44606">MTKKMEKKKPEHAPIIGFPAYEGELTIGGIKISQLADRVGSTPFYAYDRELITARIDEMRKYLPASLKIHYAMKANPMPAVVQHLSRIVDGLDLASTGEMAIALDTGMDPALISFAGPGKTLQELSQAIAAGVVINMESAAEMENIARIAKQQGLKAKVAIRVNPDFELKSSGMKMGGGPQQFGVDAEQVPDMLKRLAELGLDFIGFHIFSGSQNLKEESLLEAQEKTLALAISLSRHAPNAPKKVNIGGGYGIPYFPGDKAVSLKNLGEGLSVLLQKFHETLPDTEVVIELGRFMVGEAGLYVTKVIDKKISRGEVYLITDGGMHHHLAASGNFGQLIRKNYPVAIANKPEGSAKEQVNIVGCLCTPLDRLGDKMTLPVAEVGDYVVLFQSGAYGLSASPTAFLGHPAPKEVLV</sequence>
<dbReference type="InterPro" id="IPR017530">
    <property type="entry name" value="DCO2ase_PEP1"/>
</dbReference>
<dbReference type="InterPro" id="IPR022644">
    <property type="entry name" value="De-COase2_N"/>
</dbReference>
<proteinExistence type="predicted"/>
<dbReference type="SUPFAM" id="SSF50621">
    <property type="entry name" value="Alanine racemase C-terminal domain-like"/>
    <property type="match status" value="1"/>
</dbReference>
<dbReference type="InterPro" id="IPR000183">
    <property type="entry name" value="Orn/DAP/Arg_de-COase"/>
</dbReference>
<evidence type="ECO:0000256" key="4">
    <source>
        <dbReference type="ARBA" id="ARBA00023239"/>
    </source>
</evidence>
<evidence type="ECO:0000256" key="3">
    <source>
        <dbReference type="ARBA" id="ARBA00022898"/>
    </source>
</evidence>
<dbReference type="PRINTS" id="PR01179">
    <property type="entry name" value="ODADCRBXLASE"/>
</dbReference>
<dbReference type="SUPFAM" id="SSF51419">
    <property type="entry name" value="PLP-binding barrel"/>
    <property type="match status" value="1"/>
</dbReference>
<dbReference type="NCBIfam" id="TIGR03099">
    <property type="entry name" value="dCO2ase_PEP1"/>
    <property type="match status" value="1"/>
</dbReference>